<proteinExistence type="predicted"/>
<evidence type="ECO:0000313" key="3">
    <source>
        <dbReference type="EMBL" id="CCD02928.1"/>
    </source>
</evidence>
<dbReference type="PANTHER" id="PTHR46797:SF1">
    <property type="entry name" value="METHYLPHOSPHONATE SYNTHASE"/>
    <property type="match status" value="1"/>
</dbReference>
<dbReference type="PANTHER" id="PTHR46797">
    <property type="entry name" value="HTH-TYPE TRANSCRIPTIONAL REGULATOR"/>
    <property type="match status" value="1"/>
</dbReference>
<dbReference type="Proteomes" id="UP000007319">
    <property type="component" value="Plasmid AZOBR_p3"/>
</dbReference>
<sequence>MSIGERVLKIRTERKLSQAKLAKEVGVTQQLIGQIENGENQGTKHIVRIAAALGVSVLWLESGEGEPEPPPPARITSSADQRLEAIKARLGDEQKHAVADMLERMFPPAK</sequence>
<gene>
    <name evidence="3" type="ORF">AZOBR_p340166</name>
</gene>
<dbReference type="Gene3D" id="1.10.260.40">
    <property type="entry name" value="lambda repressor-like DNA-binding domains"/>
    <property type="match status" value="1"/>
</dbReference>
<geneLocation type="plasmid" evidence="3 4">
    <name>AZOBR_p3</name>
</geneLocation>
<dbReference type="Pfam" id="PF01381">
    <property type="entry name" value="HTH_3"/>
    <property type="match status" value="1"/>
</dbReference>
<dbReference type="GO" id="GO:0003677">
    <property type="term" value="F:DNA binding"/>
    <property type="evidence" value="ECO:0007669"/>
    <property type="project" value="UniProtKB-KW"/>
</dbReference>
<dbReference type="InterPro" id="IPR010982">
    <property type="entry name" value="Lambda_DNA-bd_dom_sf"/>
</dbReference>
<dbReference type="SUPFAM" id="SSF47413">
    <property type="entry name" value="lambda repressor-like DNA-binding domains"/>
    <property type="match status" value="1"/>
</dbReference>
<dbReference type="InterPro" id="IPR001387">
    <property type="entry name" value="Cro/C1-type_HTH"/>
</dbReference>
<evidence type="ECO:0000313" key="4">
    <source>
        <dbReference type="Proteomes" id="UP000007319"/>
    </source>
</evidence>
<evidence type="ECO:0000259" key="2">
    <source>
        <dbReference type="PROSITE" id="PS50943"/>
    </source>
</evidence>
<dbReference type="InterPro" id="IPR050807">
    <property type="entry name" value="TransReg_Diox_bact_type"/>
</dbReference>
<protein>
    <recommendedName>
        <fullName evidence="2">HTH cro/C1-type domain-containing protein</fullName>
    </recommendedName>
</protein>
<dbReference type="AlphaFoldDB" id="A0A9P1NRJ6"/>
<dbReference type="EMBL" id="HE577330">
    <property type="protein sequence ID" value="CCD02928.1"/>
    <property type="molecule type" value="Genomic_DNA"/>
</dbReference>
<keyword evidence="3" id="KW-0614">Plasmid</keyword>
<dbReference type="SMART" id="SM00530">
    <property type="entry name" value="HTH_XRE"/>
    <property type="match status" value="1"/>
</dbReference>
<keyword evidence="4" id="KW-1185">Reference proteome</keyword>
<feature type="domain" description="HTH cro/C1-type" evidence="2">
    <location>
        <begin position="7"/>
        <end position="60"/>
    </location>
</feature>
<evidence type="ECO:0000256" key="1">
    <source>
        <dbReference type="ARBA" id="ARBA00023125"/>
    </source>
</evidence>
<dbReference type="GO" id="GO:0003700">
    <property type="term" value="F:DNA-binding transcription factor activity"/>
    <property type="evidence" value="ECO:0007669"/>
    <property type="project" value="TreeGrafter"/>
</dbReference>
<dbReference type="GO" id="GO:0005829">
    <property type="term" value="C:cytosol"/>
    <property type="evidence" value="ECO:0007669"/>
    <property type="project" value="TreeGrafter"/>
</dbReference>
<keyword evidence="1" id="KW-0238">DNA-binding</keyword>
<dbReference type="PROSITE" id="PS50943">
    <property type="entry name" value="HTH_CROC1"/>
    <property type="match status" value="1"/>
</dbReference>
<name>A0A9P1NRJ6_9PROT</name>
<reference evidence="3 4" key="1">
    <citation type="journal article" date="2011" name="PLoS Genet.">
        <title>Azospirillum genomes reveal transition of bacteria from aquatic to terrestrial environments.</title>
        <authorList>
            <person name="Wisniewski-Dye F."/>
            <person name="Borziak K."/>
            <person name="Khalsa-Moyers G."/>
            <person name="Alexandre G."/>
            <person name="Sukharnikov L.O."/>
            <person name="Wuichet K."/>
            <person name="Hurst G.B."/>
            <person name="McDonald W.H."/>
            <person name="Robertson J.S."/>
            <person name="Barbe V."/>
            <person name="Calteau A."/>
            <person name="Rouy Z."/>
            <person name="Mangenot S."/>
            <person name="Prigent-Combaret C."/>
            <person name="Normand P."/>
            <person name="Boyer M."/>
            <person name="Siguier P."/>
            <person name="Dessaux Y."/>
            <person name="Elmerich C."/>
            <person name="Condemine G."/>
            <person name="Krishnen G."/>
            <person name="Kennedy I."/>
            <person name="Paterson A.H."/>
            <person name="Gonzalez V."/>
            <person name="Mavingui P."/>
            <person name="Zhulin I.B."/>
        </authorList>
    </citation>
    <scope>NUCLEOTIDE SEQUENCE [LARGE SCALE GENOMIC DNA]</scope>
    <source>
        <strain evidence="3 4">Sp245</strain>
    </source>
</reference>
<accession>A0A9P1NRJ6</accession>
<dbReference type="KEGG" id="abs:AZOBR_p340166"/>
<dbReference type="CDD" id="cd00093">
    <property type="entry name" value="HTH_XRE"/>
    <property type="match status" value="1"/>
</dbReference>
<organism evidence="3 4">
    <name type="scientific">Azospirillum baldaniorum</name>
    <dbReference type="NCBI Taxonomy" id="1064539"/>
    <lineage>
        <taxon>Bacteria</taxon>
        <taxon>Pseudomonadati</taxon>
        <taxon>Pseudomonadota</taxon>
        <taxon>Alphaproteobacteria</taxon>
        <taxon>Rhodospirillales</taxon>
        <taxon>Azospirillaceae</taxon>
        <taxon>Azospirillum</taxon>
    </lineage>
</organism>